<accession>A0A9C6XR23</accession>
<dbReference type="PANTHER" id="PTHR13561:SF20">
    <property type="entry name" value="DNA TOPOISOMERASE 2-BINDING PROTEIN 1"/>
    <property type="match status" value="1"/>
</dbReference>
<dbReference type="RefSeq" id="XP_052127978.1">
    <property type="nucleotide sequence ID" value="XM_052272018.1"/>
</dbReference>
<feature type="region of interest" description="Disordered" evidence="2">
    <location>
        <begin position="505"/>
        <end position="530"/>
    </location>
</feature>
<evidence type="ECO:0000313" key="4">
    <source>
        <dbReference type="Proteomes" id="UP000504606"/>
    </source>
</evidence>
<evidence type="ECO:0000259" key="3">
    <source>
        <dbReference type="PROSITE" id="PS50172"/>
    </source>
</evidence>
<keyword evidence="1" id="KW-0677">Repeat</keyword>
<dbReference type="Gene3D" id="3.40.50.10190">
    <property type="entry name" value="BRCT domain"/>
    <property type="match status" value="8"/>
</dbReference>
<dbReference type="Proteomes" id="UP000504606">
    <property type="component" value="Unplaced"/>
</dbReference>
<dbReference type="CDD" id="cd17718">
    <property type="entry name" value="BRCT_TopBP1_rpt3"/>
    <property type="match status" value="1"/>
</dbReference>
<dbReference type="InterPro" id="IPR001357">
    <property type="entry name" value="BRCT_dom"/>
</dbReference>
<dbReference type="CDD" id="cd17731">
    <property type="entry name" value="BRCT_TopBP1_rpt2_like"/>
    <property type="match status" value="1"/>
</dbReference>
<name>A0A9C6XR23_FRAOC</name>
<dbReference type="Pfam" id="PF00533">
    <property type="entry name" value="BRCT"/>
    <property type="match status" value="3"/>
</dbReference>
<dbReference type="GO" id="GO:0007095">
    <property type="term" value="P:mitotic G2 DNA damage checkpoint signaling"/>
    <property type="evidence" value="ECO:0007669"/>
    <property type="project" value="TreeGrafter"/>
</dbReference>
<feature type="domain" description="BRCT" evidence="3">
    <location>
        <begin position="131"/>
        <end position="182"/>
    </location>
</feature>
<feature type="domain" description="BRCT" evidence="3">
    <location>
        <begin position="204"/>
        <end position="292"/>
    </location>
</feature>
<keyword evidence="4" id="KW-1185">Reference proteome</keyword>
<feature type="compositionally biased region" description="Basic and acidic residues" evidence="2">
    <location>
        <begin position="1041"/>
        <end position="1078"/>
    </location>
</feature>
<feature type="domain" description="BRCT" evidence="3">
    <location>
        <begin position="581"/>
        <end position="667"/>
    </location>
</feature>
<dbReference type="SUPFAM" id="SSF52113">
    <property type="entry name" value="BRCT domain"/>
    <property type="match status" value="6"/>
</dbReference>
<dbReference type="CDD" id="cd17738">
    <property type="entry name" value="BRCT_TopBP1_rpt7"/>
    <property type="match status" value="1"/>
</dbReference>
<organism evidence="4 5">
    <name type="scientific">Frankliniella occidentalis</name>
    <name type="common">Western flower thrips</name>
    <name type="synonym">Euthrips occidentalis</name>
    <dbReference type="NCBI Taxonomy" id="133901"/>
    <lineage>
        <taxon>Eukaryota</taxon>
        <taxon>Metazoa</taxon>
        <taxon>Ecdysozoa</taxon>
        <taxon>Arthropoda</taxon>
        <taxon>Hexapoda</taxon>
        <taxon>Insecta</taxon>
        <taxon>Pterygota</taxon>
        <taxon>Neoptera</taxon>
        <taxon>Paraneoptera</taxon>
        <taxon>Thysanoptera</taxon>
        <taxon>Terebrantia</taxon>
        <taxon>Thripoidea</taxon>
        <taxon>Thripidae</taxon>
        <taxon>Frankliniella</taxon>
    </lineage>
</organism>
<gene>
    <name evidence="5" type="primary">LOC113203719</name>
</gene>
<evidence type="ECO:0000256" key="1">
    <source>
        <dbReference type="ARBA" id="ARBA00022737"/>
    </source>
</evidence>
<protein>
    <submittedName>
        <fullName evidence="5">DNA topoisomerase 2-binding protein 1 isoform X1</fullName>
    </submittedName>
</protein>
<feature type="domain" description="BRCT" evidence="3">
    <location>
        <begin position="389"/>
        <end position="479"/>
    </location>
</feature>
<feature type="region of interest" description="Disordered" evidence="2">
    <location>
        <begin position="926"/>
        <end position="945"/>
    </location>
</feature>
<dbReference type="FunFam" id="3.40.50.10190:FF:000018">
    <property type="entry name" value="DNA topoisomerase 2-binding protein 1"/>
    <property type="match status" value="1"/>
</dbReference>
<dbReference type="GO" id="GO:0033314">
    <property type="term" value="P:mitotic DNA replication checkpoint signaling"/>
    <property type="evidence" value="ECO:0007669"/>
    <property type="project" value="TreeGrafter"/>
</dbReference>
<sequence>MASILLSQAEEDDVDLIFVIPQNLKNHSDCDKNMQDAFRSCEDNTLNPSWKTEESCLELKPTKKSVFVLQEFSGKAFEYLKRFKCVSITGPRCLNHCLIREEHMPLVPHPTFTAAMKDLVITSSGGGLEVKKEIKEKVELMSGTYAKGFNETTTHVVVSSVASTKYEKALELGIPVRTHEWVNAVWKRSLKEYILATDEIFNDFKCPPFLNLNVCATGFIIKELDRLRNLVAQNGGNFDPSFSQKIDVLVVKHPKGEKYKYAQQWNIPCVEPKWIYDSVQNGHNLPTKSYEVKGGRAASSPTMGNASVNFSANVSSIQLDHRTHIDETLMNSSISSVASYCPISKAKTPVKMPPPASVKTPVKSKILPCSNPGELKHLLSELNLSHAKKAGLFLDGCRVYLLGWNPDETESLRKILKCSGAARFTDLSERVSHVLVGNLEKPFLRTLKGLPQKPHVVNIKWLIQSVAEKKPVLEEPFICLPSENVNVSEAPSPLSKKGMALLQNFSPQKPLPKPNHSDIKSETKTTASPNKGDQLLAKYISADSSAVCMPPPPVPSAKKQILQPVNISKNANNSDVVSQEENDMFFTGLKFVIVGLPDESASYAEKDLIKKHGGEVVPKSFKGVPDYAVVPLTGFTLRQTATEIITILWLEACCEHQSIVSVEYYHQPVVLDVTKKPLESCVIGLSGFSGRERQFILELASALGATCQEVFAKKTKTDAKASSHLICKSDVKSAKFDAAIKWFRPAVYHSWLLSCASTGSHVPETGHLVDPKQVIKPLDAMNNTTTSFINSSSVINKRQSSLKQPACMKTPEQTALPPELMNQVDKILNYVPSPNPHAVKTPPVLIGISDNPTPGESKRIQKWLDKLPGQLPASPSRRDSTPLHELRKRVLRAHTVTTPEMLHEVPVQDKELEDFPESATAMMAQAEEKQSSPIKPISCSTPTYSGNSNASRKLFKINSDSASPVECQLDKLKRLIATPETGEDCSSSKSASLNHLRVAGNPHKSVIYDPLKDGSQPYAIQWEDPVNLKRSVSEESVTPNQDEKGNELPAKRKSSENAENAPEPKKLHHEIPKTDSKRASSGKVYKFCMSAVETKEPHISTIQKLGGVLIDSQSYNPEATHLLLEKAPQRSEKLLAFIAAGKWVLHMSFLFESDKHGEFLPEEDFEWGNPKNNLLSRLKPNTVEESMAKAVYRWRTTISENGGRGAFSDFVCKIFSEKALPFSRLVAAGGGKVLPEKSQKIPSLCIVTLSTHKGCLDTFARQGIPCVPPTYLYEHLTQDPIPTPEARAYDEYKMLRKKYLSDQ</sequence>
<dbReference type="InterPro" id="IPR036420">
    <property type="entry name" value="BRCT_dom_sf"/>
</dbReference>
<dbReference type="GO" id="GO:0006270">
    <property type="term" value="P:DNA replication initiation"/>
    <property type="evidence" value="ECO:0007669"/>
    <property type="project" value="TreeGrafter"/>
</dbReference>
<dbReference type="InterPro" id="IPR059215">
    <property type="entry name" value="BRCT2_TopBP1-like"/>
</dbReference>
<dbReference type="CTD" id="48309"/>
<evidence type="ECO:0000313" key="5">
    <source>
        <dbReference type="RefSeq" id="XP_052127978.1"/>
    </source>
</evidence>
<dbReference type="OrthoDB" id="251770at2759"/>
<dbReference type="GeneID" id="113203719"/>
<proteinExistence type="predicted"/>
<dbReference type="PROSITE" id="PS50172">
    <property type="entry name" value="BRCT"/>
    <property type="match status" value="6"/>
</dbReference>
<feature type="domain" description="BRCT" evidence="3">
    <location>
        <begin position="1102"/>
        <end position="1167"/>
    </location>
</feature>
<feature type="region of interest" description="Disordered" evidence="2">
    <location>
        <begin position="1030"/>
        <end position="1078"/>
    </location>
</feature>
<dbReference type="PANTHER" id="PTHR13561">
    <property type="entry name" value="DNA REPLICATION REGULATOR DPB11-RELATED"/>
    <property type="match status" value="1"/>
</dbReference>
<dbReference type="Pfam" id="PF12738">
    <property type="entry name" value="PTCB-BRCT"/>
    <property type="match status" value="1"/>
</dbReference>
<evidence type="ECO:0000256" key="2">
    <source>
        <dbReference type="SAM" id="MobiDB-lite"/>
    </source>
</evidence>
<dbReference type="SMART" id="SM00292">
    <property type="entry name" value="BRCT"/>
    <property type="match status" value="7"/>
</dbReference>
<reference evidence="5" key="1">
    <citation type="submission" date="2025-08" db="UniProtKB">
        <authorList>
            <consortium name="RefSeq"/>
        </authorList>
    </citation>
    <scope>IDENTIFICATION</scope>
    <source>
        <tissue evidence="5">Whole organism</tissue>
    </source>
</reference>
<feature type="domain" description="BRCT" evidence="3">
    <location>
        <begin position="673"/>
        <end position="769"/>
    </location>
</feature>